<keyword evidence="5 7" id="KW-0808">Transferase</keyword>
<dbReference type="CDD" id="cd03791">
    <property type="entry name" value="GT5_Glycogen_synthase_DULL1-like"/>
    <property type="match status" value="1"/>
</dbReference>
<dbReference type="EMBL" id="JAUSUF010000025">
    <property type="protein sequence ID" value="MDQ0151297.1"/>
    <property type="molecule type" value="Genomic_DNA"/>
</dbReference>
<evidence type="ECO:0000256" key="4">
    <source>
        <dbReference type="ARBA" id="ARBA00022676"/>
    </source>
</evidence>
<reference evidence="10 11" key="1">
    <citation type="submission" date="2023-07" db="EMBL/GenBank/DDBJ databases">
        <title>Genomic Encyclopedia of Type Strains, Phase IV (KMG-IV): sequencing the most valuable type-strain genomes for metagenomic binning, comparative biology and taxonomic classification.</title>
        <authorList>
            <person name="Goeker M."/>
        </authorList>
    </citation>
    <scope>NUCLEOTIDE SEQUENCE [LARGE SCALE GENOMIC DNA]</scope>
    <source>
        <strain evidence="10 11">DSM 20694</strain>
    </source>
</reference>
<dbReference type="HAMAP" id="MF_00484">
    <property type="entry name" value="Glycogen_synth"/>
    <property type="match status" value="1"/>
</dbReference>
<feature type="domain" description="Glycosyl transferase family 1" evidence="8">
    <location>
        <begin position="290"/>
        <end position="446"/>
    </location>
</feature>
<comment type="caution">
    <text evidence="10">The sequence shown here is derived from an EMBL/GenBank/DDBJ whole genome shotgun (WGS) entry which is preliminary data.</text>
</comment>
<feature type="binding site" evidence="7">
    <location>
        <position position="15"/>
    </location>
    <ligand>
        <name>ADP-alpha-D-glucose</name>
        <dbReference type="ChEBI" id="CHEBI:57498"/>
    </ligand>
</feature>
<keyword evidence="11" id="KW-1185">Reference proteome</keyword>
<dbReference type="InterPro" id="IPR001296">
    <property type="entry name" value="Glyco_trans_1"/>
</dbReference>
<dbReference type="Pfam" id="PF00534">
    <property type="entry name" value="Glycos_transf_1"/>
    <property type="match status" value="1"/>
</dbReference>
<evidence type="ECO:0000256" key="3">
    <source>
        <dbReference type="ARBA" id="ARBA00010281"/>
    </source>
</evidence>
<evidence type="ECO:0000256" key="5">
    <source>
        <dbReference type="ARBA" id="ARBA00022679"/>
    </source>
</evidence>
<dbReference type="Pfam" id="PF08323">
    <property type="entry name" value="Glyco_transf_5"/>
    <property type="match status" value="1"/>
</dbReference>
<keyword evidence="4 7" id="KW-0328">Glycosyltransferase</keyword>
<evidence type="ECO:0000256" key="6">
    <source>
        <dbReference type="ARBA" id="ARBA00023056"/>
    </source>
</evidence>
<dbReference type="InterPro" id="IPR011835">
    <property type="entry name" value="GS/SS"/>
</dbReference>
<evidence type="ECO:0000256" key="7">
    <source>
        <dbReference type="HAMAP-Rule" id="MF_00484"/>
    </source>
</evidence>
<dbReference type="Gene3D" id="3.40.50.2000">
    <property type="entry name" value="Glycogen Phosphorylase B"/>
    <property type="match status" value="2"/>
</dbReference>
<sequence>MKVLIAASEAHPFIKTGGLGDVMGALPQALKNLGLDVRVVIPNYRDIKKEIKEKLEFIKSFEVPVSWRKQYCGVLEYKYKGVTYYLLDNEYYFKRDGLYGYYDDGEKFAFFDRAVLEFLKEIDWKPDIIHCNDWQTGMIPVLHKVEYMKDDFYKNIKTITSIHNLFFQGTFTKEILPELFGYDYELFTNGSLELHGGVSFLKGAINYSDIVSTVSETYALEIMTPEYGETLDGLLRWKKGILKGIVNGIDYDEYNPETDKFIFKNYSVKNFEDKLINKIELQKELGLKVSKDTPMIGMVSRLTHQKGCDLIINMLEGLLKNNVQVVILGTGDPIYENAFKDFQERYKGKVSSNIMFDNKLAHKIYAASDMFLMPSLFEPCGLGQLIALRYGAVPIVRETGGLKDTVIPYDEYNEIGNGFGFKNYDYNELKKIIEYAIDVYKSEKKWQSLILQSMKSDNSWLKSAKKYKEMYEELIG</sequence>
<evidence type="ECO:0000259" key="9">
    <source>
        <dbReference type="Pfam" id="PF08323"/>
    </source>
</evidence>
<dbReference type="InterPro" id="IPR013534">
    <property type="entry name" value="Starch_synth_cat_dom"/>
</dbReference>
<dbReference type="Proteomes" id="UP001228504">
    <property type="component" value="Unassembled WGS sequence"/>
</dbReference>
<name>A0ABT9UY98_9FIRM</name>
<comment type="similarity">
    <text evidence="3 7">Belongs to the glycosyltransferase 1 family. Bacterial/plant glycogen synthase subfamily.</text>
</comment>
<dbReference type="EC" id="2.4.1.21" evidence="7"/>
<dbReference type="SUPFAM" id="SSF53756">
    <property type="entry name" value="UDP-Glycosyltransferase/glycogen phosphorylase"/>
    <property type="match status" value="1"/>
</dbReference>
<evidence type="ECO:0000259" key="8">
    <source>
        <dbReference type="Pfam" id="PF00534"/>
    </source>
</evidence>
<dbReference type="RefSeq" id="WP_307488390.1">
    <property type="nucleotide sequence ID" value="NZ_JAUSUF010000025.1"/>
</dbReference>
<comment type="function">
    <text evidence="2 7">Synthesizes alpha-1,4-glucan chains using ADP-glucose.</text>
</comment>
<comment type="pathway">
    <text evidence="7">Glycan biosynthesis; glycogen biosynthesis.</text>
</comment>
<keyword evidence="6 7" id="KW-0320">Glycogen biosynthesis</keyword>
<gene>
    <name evidence="7" type="primary">glgA</name>
    <name evidence="10" type="ORF">J2S18_003287</name>
</gene>
<proteinExistence type="inferred from homology"/>
<accession>A0ABT9UY98</accession>
<evidence type="ECO:0000256" key="1">
    <source>
        <dbReference type="ARBA" id="ARBA00001478"/>
    </source>
</evidence>
<evidence type="ECO:0000313" key="11">
    <source>
        <dbReference type="Proteomes" id="UP001228504"/>
    </source>
</evidence>
<dbReference type="NCBIfam" id="NF001898">
    <property type="entry name" value="PRK00654.1-1"/>
    <property type="match status" value="1"/>
</dbReference>
<protein>
    <recommendedName>
        <fullName evidence="7">Glycogen synthase</fullName>
        <ecNumber evidence="7">2.4.1.21</ecNumber>
    </recommendedName>
    <alternativeName>
        <fullName evidence="7">Starch [bacterial glycogen] synthase</fullName>
    </alternativeName>
</protein>
<comment type="catalytic activity">
    <reaction evidence="1 7">
        <text>[(1-&gt;4)-alpha-D-glucosyl](n) + ADP-alpha-D-glucose = [(1-&gt;4)-alpha-D-glucosyl](n+1) + ADP + H(+)</text>
        <dbReference type="Rhea" id="RHEA:18189"/>
        <dbReference type="Rhea" id="RHEA-COMP:9584"/>
        <dbReference type="Rhea" id="RHEA-COMP:9587"/>
        <dbReference type="ChEBI" id="CHEBI:15378"/>
        <dbReference type="ChEBI" id="CHEBI:15444"/>
        <dbReference type="ChEBI" id="CHEBI:57498"/>
        <dbReference type="ChEBI" id="CHEBI:456216"/>
        <dbReference type="EC" id="2.4.1.21"/>
    </reaction>
</comment>
<feature type="domain" description="Starch synthase catalytic" evidence="9">
    <location>
        <begin position="2"/>
        <end position="236"/>
    </location>
</feature>
<dbReference type="NCBIfam" id="TIGR02095">
    <property type="entry name" value="glgA"/>
    <property type="match status" value="1"/>
</dbReference>
<evidence type="ECO:0000256" key="2">
    <source>
        <dbReference type="ARBA" id="ARBA00002764"/>
    </source>
</evidence>
<dbReference type="GO" id="GO:0009011">
    <property type="term" value="F:alpha-1,4-glucan glucosyltransferase (ADP-glucose donor) activity"/>
    <property type="evidence" value="ECO:0007669"/>
    <property type="project" value="UniProtKB-EC"/>
</dbReference>
<evidence type="ECO:0000313" key="10">
    <source>
        <dbReference type="EMBL" id="MDQ0151297.1"/>
    </source>
</evidence>
<dbReference type="PANTHER" id="PTHR45825:SF11">
    <property type="entry name" value="ALPHA AMYLASE DOMAIN-CONTAINING PROTEIN"/>
    <property type="match status" value="1"/>
</dbReference>
<dbReference type="PANTHER" id="PTHR45825">
    <property type="entry name" value="GRANULE-BOUND STARCH SYNTHASE 1, CHLOROPLASTIC/AMYLOPLASTIC"/>
    <property type="match status" value="1"/>
</dbReference>
<organism evidence="10 11">
    <name type="scientific">Eubacterium multiforme</name>
    <dbReference type="NCBI Taxonomy" id="83339"/>
    <lineage>
        <taxon>Bacteria</taxon>
        <taxon>Bacillati</taxon>
        <taxon>Bacillota</taxon>
        <taxon>Clostridia</taxon>
        <taxon>Eubacteriales</taxon>
        <taxon>Eubacteriaceae</taxon>
        <taxon>Eubacterium</taxon>
    </lineage>
</organism>